<dbReference type="InterPro" id="IPR005886">
    <property type="entry name" value="UDP_G4E"/>
</dbReference>
<dbReference type="RefSeq" id="WP_344400497.1">
    <property type="nucleotide sequence ID" value="NZ_BAAASG010000007.1"/>
</dbReference>
<evidence type="ECO:0000256" key="10">
    <source>
        <dbReference type="RuleBase" id="RU366046"/>
    </source>
</evidence>
<dbReference type="PANTHER" id="PTHR43725">
    <property type="entry name" value="UDP-GLUCOSE 4-EPIMERASE"/>
    <property type="match status" value="1"/>
</dbReference>
<dbReference type="Proteomes" id="UP001501777">
    <property type="component" value="Unassembled WGS sequence"/>
</dbReference>
<comment type="catalytic activity">
    <reaction evidence="1 10">
        <text>UDP-alpha-D-glucose = UDP-alpha-D-galactose</text>
        <dbReference type="Rhea" id="RHEA:22168"/>
        <dbReference type="ChEBI" id="CHEBI:58885"/>
        <dbReference type="ChEBI" id="CHEBI:66914"/>
        <dbReference type="EC" id="5.1.3.2"/>
    </reaction>
</comment>
<keyword evidence="13" id="KW-1185">Reference proteome</keyword>
<keyword evidence="9 10" id="KW-0413">Isomerase</keyword>
<dbReference type="SUPFAM" id="SSF51735">
    <property type="entry name" value="NAD(P)-binding Rossmann-fold domains"/>
    <property type="match status" value="1"/>
</dbReference>
<sequence>MDKYRRAHARPGAAPSWAPSTVLVTGGAGFIGSHACVELLDHGYEVIVVDDYANSTPHVFARVERIAGRFVGAVYELDIRDRRALSAVFDRHPVDAVMHFAALKSVSGSVESPVEYYDTNVGGTTSLLRTMHEHGVHRLVFSSSCSVYGDAGAGPLDESTPAHPTNPYAASKRACEQILADVCCRRPEYTVLCLRYFNPAGAHPSGLLGEDPQGAPDNLMPHVAQVALGHSKRLQVFGGDYPTPDGTAVRDYIHVMDTVEAHRIALDHLADAPGMHVFNLGLGQGISVLDVVAAFSEASAKPIPYEVGPRRPGDVATLVADASAVSRAWGWRPTRTLADMCRDAWHFQRLNPHGYAGAERRPNPKP</sequence>
<dbReference type="Gene3D" id="3.90.25.10">
    <property type="entry name" value="UDP-galactose 4-epimerase, domain 1"/>
    <property type="match status" value="1"/>
</dbReference>
<evidence type="ECO:0000256" key="9">
    <source>
        <dbReference type="ARBA" id="ARBA00023235"/>
    </source>
</evidence>
<proteinExistence type="inferred from homology"/>
<dbReference type="NCBIfam" id="TIGR01179">
    <property type="entry name" value="galE"/>
    <property type="match status" value="1"/>
</dbReference>
<keyword evidence="8" id="KW-0299">Galactose metabolism</keyword>
<comment type="caution">
    <text evidence="12">The sequence shown here is derived from an EMBL/GenBank/DDBJ whole genome shotgun (WGS) entry which is preliminary data.</text>
</comment>
<comment type="similarity">
    <text evidence="4 10">Belongs to the NAD(P)-dependent epimerase/dehydratase family.</text>
</comment>
<evidence type="ECO:0000256" key="1">
    <source>
        <dbReference type="ARBA" id="ARBA00000083"/>
    </source>
</evidence>
<comment type="pathway">
    <text evidence="3 10">Carbohydrate metabolism; galactose metabolism.</text>
</comment>
<keyword evidence="10" id="KW-0119">Carbohydrate metabolism</keyword>
<gene>
    <name evidence="12" type="primary">galE_2</name>
    <name evidence="12" type="ORF">GCM10010276_27880</name>
</gene>
<evidence type="ECO:0000256" key="7">
    <source>
        <dbReference type="ARBA" id="ARBA00023027"/>
    </source>
</evidence>
<dbReference type="InterPro" id="IPR036291">
    <property type="entry name" value="NAD(P)-bd_dom_sf"/>
</dbReference>
<evidence type="ECO:0000313" key="13">
    <source>
        <dbReference type="Proteomes" id="UP001501777"/>
    </source>
</evidence>
<comment type="cofactor">
    <cofactor evidence="2 10">
        <name>NAD(+)</name>
        <dbReference type="ChEBI" id="CHEBI:57540"/>
    </cofactor>
</comment>
<evidence type="ECO:0000256" key="2">
    <source>
        <dbReference type="ARBA" id="ARBA00001911"/>
    </source>
</evidence>
<evidence type="ECO:0000256" key="6">
    <source>
        <dbReference type="ARBA" id="ARBA00018569"/>
    </source>
</evidence>
<dbReference type="CDD" id="cd05247">
    <property type="entry name" value="UDP_G4E_1_SDR_e"/>
    <property type="match status" value="1"/>
</dbReference>
<dbReference type="Gene3D" id="3.40.50.720">
    <property type="entry name" value="NAD(P)-binding Rossmann-like Domain"/>
    <property type="match status" value="1"/>
</dbReference>
<dbReference type="InterPro" id="IPR001509">
    <property type="entry name" value="Epimerase_deHydtase"/>
</dbReference>
<feature type="domain" description="NAD-dependent epimerase/dehydratase" evidence="11">
    <location>
        <begin position="22"/>
        <end position="281"/>
    </location>
</feature>
<comment type="subunit">
    <text evidence="10">Homodimer.</text>
</comment>
<dbReference type="Pfam" id="PF01370">
    <property type="entry name" value="Epimerase"/>
    <property type="match status" value="1"/>
</dbReference>
<evidence type="ECO:0000256" key="4">
    <source>
        <dbReference type="ARBA" id="ARBA00007637"/>
    </source>
</evidence>
<evidence type="ECO:0000313" key="12">
    <source>
        <dbReference type="EMBL" id="GAA2487802.1"/>
    </source>
</evidence>
<reference evidence="12 13" key="1">
    <citation type="journal article" date="2019" name="Int. J. Syst. Evol. Microbiol.">
        <title>The Global Catalogue of Microorganisms (GCM) 10K type strain sequencing project: providing services to taxonomists for standard genome sequencing and annotation.</title>
        <authorList>
            <consortium name="The Broad Institute Genomics Platform"/>
            <consortium name="The Broad Institute Genome Sequencing Center for Infectious Disease"/>
            <person name="Wu L."/>
            <person name="Ma J."/>
        </authorList>
    </citation>
    <scope>NUCLEOTIDE SEQUENCE [LARGE SCALE GENOMIC DNA]</scope>
    <source>
        <strain evidence="12 13">JCM 4395</strain>
    </source>
</reference>
<protein>
    <recommendedName>
        <fullName evidence="6 10">UDP-glucose 4-epimerase</fullName>
        <ecNumber evidence="5 10">5.1.3.2</ecNumber>
    </recommendedName>
</protein>
<evidence type="ECO:0000256" key="5">
    <source>
        <dbReference type="ARBA" id="ARBA00013189"/>
    </source>
</evidence>
<organism evidence="12 13">
    <name type="scientific">Streptomyces longisporus</name>
    <dbReference type="NCBI Taxonomy" id="1948"/>
    <lineage>
        <taxon>Bacteria</taxon>
        <taxon>Bacillati</taxon>
        <taxon>Actinomycetota</taxon>
        <taxon>Actinomycetes</taxon>
        <taxon>Kitasatosporales</taxon>
        <taxon>Streptomycetaceae</taxon>
        <taxon>Streptomyces</taxon>
    </lineage>
</organism>
<evidence type="ECO:0000256" key="8">
    <source>
        <dbReference type="ARBA" id="ARBA00023144"/>
    </source>
</evidence>
<dbReference type="EC" id="5.1.3.2" evidence="5 10"/>
<dbReference type="NCBIfam" id="NF007956">
    <property type="entry name" value="PRK10675.1"/>
    <property type="match status" value="1"/>
</dbReference>
<accession>A0ABN3LPM1</accession>
<name>A0ABN3LPM1_STRLO</name>
<keyword evidence="7 10" id="KW-0520">NAD</keyword>
<dbReference type="EMBL" id="BAAASG010000007">
    <property type="protein sequence ID" value="GAA2487802.1"/>
    <property type="molecule type" value="Genomic_DNA"/>
</dbReference>
<evidence type="ECO:0000259" key="11">
    <source>
        <dbReference type="Pfam" id="PF01370"/>
    </source>
</evidence>
<dbReference type="PANTHER" id="PTHR43725:SF47">
    <property type="entry name" value="UDP-GLUCOSE 4-EPIMERASE"/>
    <property type="match status" value="1"/>
</dbReference>
<evidence type="ECO:0000256" key="3">
    <source>
        <dbReference type="ARBA" id="ARBA00004947"/>
    </source>
</evidence>